<gene>
    <name evidence="9" type="ORF">FRX31_021860</name>
</gene>
<comment type="similarity">
    <text evidence="2">Belongs to the ATPase gamma chain family.</text>
</comment>
<dbReference type="InterPro" id="IPR035968">
    <property type="entry name" value="ATP_synth_F1_ATPase_gsu"/>
</dbReference>
<dbReference type="Pfam" id="PF00231">
    <property type="entry name" value="ATP-synt"/>
    <property type="match status" value="1"/>
</dbReference>
<keyword evidence="4" id="KW-0375">Hydrogen ion transport</keyword>
<keyword evidence="6" id="KW-0472">Membrane</keyword>
<evidence type="ECO:0000256" key="2">
    <source>
        <dbReference type="ARBA" id="ARBA00007681"/>
    </source>
</evidence>
<proteinExistence type="inferred from homology"/>
<evidence type="ECO:0000256" key="1">
    <source>
        <dbReference type="ARBA" id="ARBA00004170"/>
    </source>
</evidence>
<evidence type="ECO:0000256" key="6">
    <source>
        <dbReference type="ARBA" id="ARBA00023136"/>
    </source>
</evidence>
<dbReference type="Gene3D" id="1.10.287.80">
    <property type="entry name" value="ATP synthase, gamma subunit, helix hairpin domain"/>
    <property type="match status" value="1"/>
</dbReference>
<evidence type="ECO:0000256" key="7">
    <source>
        <dbReference type="ARBA" id="ARBA00023196"/>
    </source>
</evidence>
<evidence type="ECO:0000256" key="5">
    <source>
        <dbReference type="ARBA" id="ARBA00023065"/>
    </source>
</evidence>
<dbReference type="InterPro" id="IPR000131">
    <property type="entry name" value="ATP_synth_F1_gsu"/>
</dbReference>
<dbReference type="SUPFAM" id="SSF52943">
    <property type="entry name" value="ATP synthase (F1-ATPase), gamma subunit"/>
    <property type="match status" value="1"/>
</dbReference>
<dbReference type="OrthoDB" id="239812at2759"/>
<dbReference type="PRINTS" id="PR00126">
    <property type="entry name" value="ATPASEGAMMA"/>
</dbReference>
<comment type="caution">
    <text evidence="9">The sequence shown here is derived from an EMBL/GenBank/DDBJ whole genome shotgun (WGS) entry which is preliminary data.</text>
</comment>
<comment type="subcellular location">
    <subcellularLocation>
        <location evidence="1">Membrane</location>
        <topology evidence="1">Peripheral membrane protein</topology>
    </subcellularLocation>
</comment>
<accession>A0A7J6VTZ3</accession>
<sequence>MVYCRELKGTLTIMLYSFQSQVANHMKDYEDFFGILSKAARMSPMGSSSRNAGDRLDRLKLTYNRTCQALIITELIEIISGASLLTG</sequence>
<dbReference type="Proteomes" id="UP000554482">
    <property type="component" value="Unassembled WGS sequence"/>
</dbReference>
<name>A0A7J6VTZ3_THATH</name>
<keyword evidence="8" id="KW-0066">ATP synthesis</keyword>
<keyword evidence="7" id="KW-0139">CF(1)</keyword>
<evidence type="ECO:0000313" key="10">
    <source>
        <dbReference type="Proteomes" id="UP000554482"/>
    </source>
</evidence>
<organism evidence="9 10">
    <name type="scientific">Thalictrum thalictroides</name>
    <name type="common">Rue-anemone</name>
    <name type="synonym">Anemone thalictroides</name>
    <dbReference type="NCBI Taxonomy" id="46969"/>
    <lineage>
        <taxon>Eukaryota</taxon>
        <taxon>Viridiplantae</taxon>
        <taxon>Streptophyta</taxon>
        <taxon>Embryophyta</taxon>
        <taxon>Tracheophyta</taxon>
        <taxon>Spermatophyta</taxon>
        <taxon>Magnoliopsida</taxon>
        <taxon>Ranunculales</taxon>
        <taxon>Ranunculaceae</taxon>
        <taxon>Thalictroideae</taxon>
        <taxon>Thalictrum</taxon>
    </lineage>
</organism>
<dbReference type="GO" id="GO:0045259">
    <property type="term" value="C:proton-transporting ATP synthase complex"/>
    <property type="evidence" value="ECO:0007669"/>
    <property type="project" value="UniProtKB-KW"/>
</dbReference>
<keyword evidence="5" id="KW-0406">Ion transport</keyword>
<dbReference type="EMBL" id="JABWDY010026610">
    <property type="protein sequence ID" value="KAF5188556.1"/>
    <property type="molecule type" value="Genomic_DNA"/>
</dbReference>
<protein>
    <submittedName>
        <fullName evidence="9">Uncharacterized protein</fullName>
    </submittedName>
</protein>
<dbReference type="PANTHER" id="PTHR11693:SF22">
    <property type="entry name" value="ATP SYNTHASE SUBUNIT GAMMA, MITOCHONDRIAL"/>
    <property type="match status" value="1"/>
</dbReference>
<evidence type="ECO:0000256" key="4">
    <source>
        <dbReference type="ARBA" id="ARBA00022781"/>
    </source>
</evidence>
<dbReference type="GO" id="GO:0046933">
    <property type="term" value="F:proton-transporting ATP synthase activity, rotational mechanism"/>
    <property type="evidence" value="ECO:0007669"/>
    <property type="project" value="InterPro"/>
</dbReference>
<evidence type="ECO:0000313" key="9">
    <source>
        <dbReference type="EMBL" id="KAF5188556.1"/>
    </source>
</evidence>
<keyword evidence="10" id="KW-1185">Reference proteome</keyword>
<keyword evidence="3" id="KW-0813">Transport</keyword>
<dbReference type="AlphaFoldDB" id="A0A7J6VTZ3"/>
<reference evidence="9 10" key="1">
    <citation type="submission" date="2020-06" db="EMBL/GenBank/DDBJ databases">
        <title>Transcriptomic and genomic resources for Thalictrum thalictroides and T. hernandezii: Facilitating candidate gene discovery in an emerging model plant lineage.</title>
        <authorList>
            <person name="Arias T."/>
            <person name="Riano-Pachon D.M."/>
            <person name="Di Stilio V.S."/>
        </authorList>
    </citation>
    <scope>NUCLEOTIDE SEQUENCE [LARGE SCALE GENOMIC DNA]</scope>
    <source>
        <strain evidence="10">cv. WT478/WT964</strain>
        <tissue evidence="9">Leaves</tissue>
    </source>
</reference>
<evidence type="ECO:0000256" key="3">
    <source>
        <dbReference type="ARBA" id="ARBA00022448"/>
    </source>
</evidence>
<dbReference type="PANTHER" id="PTHR11693">
    <property type="entry name" value="ATP SYNTHASE GAMMA CHAIN"/>
    <property type="match status" value="1"/>
</dbReference>
<evidence type="ECO:0000256" key="8">
    <source>
        <dbReference type="ARBA" id="ARBA00023310"/>
    </source>
</evidence>